<keyword evidence="1" id="KW-0805">Transcription regulation</keyword>
<dbReference type="GO" id="GO:0003677">
    <property type="term" value="F:DNA binding"/>
    <property type="evidence" value="ECO:0007669"/>
    <property type="project" value="UniProtKB-KW"/>
</dbReference>
<evidence type="ECO:0000256" key="2">
    <source>
        <dbReference type="ARBA" id="ARBA00023125"/>
    </source>
</evidence>
<evidence type="ECO:0000259" key="4">
    <source>
        <dbReference type="PROSITE" id="PS51077"/>
    </source>
</evidence>
<dbReference type="PANTHER" id="PTHR30136">
    <property type="entry name" value="HELIX-TURN-HELIX TRANSCRIPTIONAL REGULATOR, ICLR FAMILY"/>
    <property type="match status" value="1"/>
</dbReference>
<dbReference type="SMART" id="SM00346">
    <property type="entry name" value="HTH_ICLR"/>
    <property type="match status" value="1"/>
</dbReference>
<organism evidence="6 7">
    <name type="scientific">Vitreoscilla filiformis</name>
    <dbReference type="NCBI Taxonomy" id="63"/>
    <lineage>
        <taxon>Bacteria</taxon>
        <taxon>Pseudomonadati</taxon>
        <taxon>Pseudomonadota</taxon>
        <taxon>Betaproteobacteria</taxon>
        <taxon>Neisseriales</taxon>
        <taxon>Neisseriaceae</taxon>
        <taxon>Vitreoscilla</taxon>
    </lineage>
</organism>
<dbReference type="GO" id="GO:0003700">
    <property type="term" value="F:DNA-binding transcription factor activity"/>
    <property type="evidence" value="ECO:0007669"/>
    <property type="project" value="TreeGrafter"/>
</dbReference>
<reference evidence="6 7" key="1">
    <citation type="submission" date="2017-07" db="EMBL/GenBank/DDBJ databases">
        <title>Complete Genome Sequence of the cosmetic ferment Vitreoscilla filiformis (ATCC15551).</title>
        <authorList>
            <person name="Contreras S."/>
            <person name="Sagory-Zalkind P."/>
            <person name="Blanquart H."/>
            <person name="Iltis A."/>
            <person name="Morand S.C."/>
        </authorList>
    </citation>
    <scope>NUCLEOTIDE SEQUENCE [LARGE SCALE GENOMIC DNA]</scope>
    <source>
        <strain evidence="6 7">ATCC 15551</strain>
    </source>
</reference>
<dbReference type="InterPro" id="IPR029016">
    <property type="entry name" value="GAF-like_dom_sf"/>
</dbReference>
<evidence type="ECO:0000313" key="7">
    <source>
        <dbReference type="Proteomes" id="UP000199729"/>
    </source>
</evidence>
<proteinExistence type="predicted"/>
<dbReference type="Proteomes" id="UP000199729">
    <property type="component" value="Chromosome"/>
</dbReference>
<gene>
    <name evidence="6" type="ORF">VITFI_CDS0232</name>
</gene>
<dbReference type="PROSITE" id="PS51077">
    <property type="entry name" value="HTH_ICLR"/>
    <property type="match status" value="1"/>
</dbReference>
<dbReference type="SUPFAM" id="SSF55781">
    <property type="entry name" value="GAF domain-like"/>
    <property type="match status" value="1"/>
</dbReference>
<dbReference type="InterPro" id="IPR005471">
    <property type="entry name" value="Tscrpt_reg_IclR_N"/>
</dbReference>
<dbReference type="SUPFAM" id="SSF46785">
    <property type="entry name" value="Winged helix' DNA-binding domain"/>
    <property type="match status" value="1"/>
</dbReference>
<protein>
    <submittedName>
        <fullName evidence="6">IclR family transcriptional regulator</fullName>
    </submittedName>
</protein>
<evidence type="ECO:0000259" key="5">
    <source>
        <dbReference type="PROSITE" id="PS51078"/>
    </source>
</evidence>
<feature type="domain" description="HTH iclR-type" evidence="4">
    <location>
        <begin position="15"/>
        <end position="77"/>
    </location>
</feature>
<dbReference type="InterPro" id="IPR050707">
    <property type="entry name" value="HTH_MetabolicPath_Reg"/>
</dbReference>
<dbReference type="Pfam" id="PF01614">
    <property type="entry name" value="IclR_C"/>
    <property type="match status" value="1"/>
</dbReference>
<dbReference type="InterPro" id="IPR036390">
    <property type="entry name" value="WH_DNA-bd_sf"/>
</dbReference>
<name>A0A221KAG2_VITFI</name>
<keyword evidence="2" id="KW-0238">DNA-binding</keyword>
<keyword evidence="3" id="KW-0804">Transcription</keyword>
<evidence type="ECO:0000256" key="3">
    <source>
        <dbReference type="ARBA" id="ARBA00023163"/>
    </source>
</evidence>
<dbReference type="OrthoDB" id="8524622at2"/>
<evidence type="ECO:0000313" key="6">
    <source>
        <dbReference type="EMBL" id="ASM76011.1"/>
    </source>
</evidence>
<dbReference type="KEGG" id="vff:VITFI_CDS0232"/>
<accession>A0A221KAG2</accession>
<dbReference type="PANTHER" id="PTHR30136:SF8">
    <property type="entry name" value="TRANSCRIPTIONAL REGULATORY PROTEIN"/>
    <property type="match status" value="1"/>
</dbReference>
<dbReference type="Gene3D" id="1.10.10.10">
    <property type="entry name" value="Winged helix-like DNA-binding domain superfamily/Winged helix DNA-binding domain"/>
    <property type="match status" value="1"/>
</dbReference>
<dbReference type="PROSITE" id="PS51078">
    <property type="entry name" value="ICLR_ED"/>
    <property type="match status" value="1"/>
</dbReference>
<evidence type="ECO:0000256" key="1">
    <source>
        <dbReference type="ARBA" id="ARBA00023015"/>
    </source>
</evidence>
<dbReference type="RefSeq" id="WP_089415434.1">
    <property type="nucleotide sequence ID" value="NZ_CP022423.1"/>
</dbReference>
<dbReference type="EMBL" id="CP022423">
    <property type="protein sequence ID" value="ASM76011.1"/>
    <property type="molecule type" value="Genomic_DNA"/>
</dbReference>
<dbReference type="Gene3D" id="3.30.450.40">
    <property type="match status" value="1"/>
</dbReference>
<dbReference type="GO" id="GO:0045892">
    <property type="term" value="P:negative regulation of DNA-templated transcription"/>
    <property type="evidence" value="ECO:0007669"/>
    <property type="project" value="TreeGrafter"/>
</dbReference>
<feature type="domain" description="IclR-ED" evidence="5">
    <location>
        <begin position="78"/>
        <end position="253"/>
    </location>
</feature>
<keyword evidence="7" id="KW-1185">Reference proteome</keyword>
<dbReference type="AlphaFoldDB" id="A0A221KAG2"/>
<sequence length="263" mass="27130">MSDELEAEPRSPRGIQSIEVGGQLLLALAHAGRPLPLKDLAREAGMAAAKAHPYLVSFQKIGLVAQDGGSGHYGLGPLALQLGLISLQQYDPVRLATPLIEELALSTQATVAIAVWGNRGPTLVRIAEAPTPVHVSMRHGTVMSLRDTASGRLFAALMPAADVAAAWPADEAPRDAALEAELVQIRREGVARVVGTAVPGVSAVAVPVFDGSGRLVLSLTAIGPAAMFDAEPSGPVCSALRLAAEGLSVQLGWRAGGASERRG</sequence>
<dbReference type="Pfam" id="PF09339">
    <property type="entry name" value="HTH_IclR"/>
    <property type="match status" value="1"/>
</dbReference>
<dbReference type="InterPro" id="IPR014757">
    <property type="entry name" value="Tscrpt_reg_IclR_C"/>
</dbReference>
<dbReference type="InterPro" id="IPR036388">
    <property type="entry name" value="WH-like_DNA-bd_sf"/>
</dbReference>